<sequence length="225" mass="24738">MTGRVLVFDVNETLIDLESLRPHFERVFSDPHVLREWFGQLVMHSMAVTLSGTYTDFFALGQGVLRMLADIHDVTLSDDDVRAIAEGMRTMPAYPDVEEGLQRLRDNGYRLVTLTNSPHSEGATPLENAGLAGYFERQFTVGEHRVFKPSTTLYTHVASALGVEPGQCTMVASHTWDLIGAQSAGYRGALITRPGNAALPAPGIPQPDLIAADLLQLNDFLKRES</sequence>
<dbReference type="SFLD" id="SFLDS00003">
    <property type="entry name" value="Haloacid_Dehalogenase"/>
    <property type="match status" value="1"/>
</dbReference>
<accession>A0A0K0X370</accession>
<dbReference type="InterPro" id="IPR006328">
    <property type="entry name" value="2-HAD"/>
</dbReference>
<keyword evidence="2" id="KW-0378">Hydrolase</keyword>
<dbReference type="PATRIC" id="fig|134601.6.peg.1552"/>
<dbReference type="InterPro" id="IPR051540">
    <property type="entry name" value="S-2-haloacid_dehalogenase"/>
</dbReference>
<dbReference type="Pfam" id="PF00702">
    <property type="entry name" value="Hydrolase"/>
    <property type="match status" value="1"/>
</dbReference>
<dbReference type="PANTHER" id="PTHR43316">
    <property type="entry name" value="HYDROLASE, HALOACID DELAHOGENASE-RELATED"/>
    <property type="match status" value="1"/>
</dbReference>
<proteinExistence type="inferred from homology"/>
<dbReference type="InterPro" id="IPR023198">
    <property type="entry name" value="PGP-like_dom2"/>
</dbReference>
<dbReference type="Proteomes" id="UP000062255">
    <property type="component" value="Chromosome"/>
</dbReference>
<dbReference type="KEGG" id="mgo:AFA91_07480"/>
<dbReference type="InterPro" id="IPR036412">
    <property type="entry name" value="HAD-like_sf"/>
</dbReference>
<gene>
    <name evidence="3" type="ORF">AFA91_07480</name>
</gene>
<dbReference type="STRING" id="134601.AFA91_07480"/>
<dbReference type="CDD" id="cd02588">
    <property type="entry name" value="HAD_L2-DEX"/>
    <property type="match status" value="1"/>
</dbReference>
<dbReference type="NCBIfam" id="TIGR01428">
    <property type="entry name" value="HAD_type_II"/>
    <property type="match status" value="1"/>
</dbReference>
<dbReference type="Gene3D" id="3.40.50.1000">
    <property type="entry name" value="HAD superfamily/HAD-like"/>
    <property type="match status" value="1"/>
</dbReference>
<evidence type="ECO:0000256" key="1">
    <source>
        <dbReference type="ARBA" id="ARBA00008106"/>
    </source>
</evidence>
<dbReference type="InterPro" id="IPR006439">
    <property type="entry name" value="HAD-SF_hydro_IA"/>
</dbReference>
<evidence type="ECO:0000256" key="2">
    <source>
        <dbReference type="ARBA" id="ARBA00022801"/>
    </source>
</evidence>
<dbReference type="GO" id="GO:0019120">
    <property type="term" value="F:hydrolase activity, acting on acid halide bonds, in C-halide compounds"/>
    <property type="evidence" value="ECO:0007669"/>
    <property type="project" value="InterPro"/>
</dbReference>
<dbReference type="InterPro" id="IPR023214">
    <property type="entry name" value="HAD_sf"/>
</dbReference>
<dbReference type="Gene3D" id="1.10.150.240">
    <property type="entry name" value="Putative phosphatase, domain 2"/>
    <property type="match status" value="1"/>
</dbReference>
<dbReference type="SFLD" id="SFLDG01129">
    <property type="entry name" value="C1.5:_HAD__Beta-PGM__Phosphata"/>
    <property type="match status" value="1"/>
</dbReference>
<protein>
    <submittedName>
        <fullName evidence="3">Haloacid dehalogenase</fullName>
    </submittedName>
</protein>
<dbReference type="SUPFAM" id="SSF56784">
    <property type="entry name" value="HAD-like"/>
    <property type="match status" value="1"/>
</dbReference>
<dbReference type="EMBL" id="CP012150">
    <property type="protein sequence ID" value="AKS31743.1"/>
    <property type="molecule type" value="Genomic_DNA"/>
</dbReference>
<comment type="similarity">
    <text evidence="1">Belongs to the HAD-like hydrolase superfamily. S-2-haloalkanoic acid dehalogenase family.</text>
</comment>
<name>A0A0K0X370_MYCGD</name>
<dbReference type="NCBIfam" id="TIGR01493">
    <property type="entry name" value="HAD-SF-IA-v2"/>
    <property type="match status" value="1"/>
</dbReference>
<dbReference type="RefSeq" id="WP_049744158.1">
    <property type="nucleotide sequence ID" value="NZ_CP012150.1"/>
</dbReference>
<reference evidence="3 4" key="1">
    <citation type="submission" date="2015-07" db="EMBL/GenBank/DDBJ databases">
        <title>Complete genome sequence of Mycobacterium goodii X7B, a facultative thermophilic biodesulfurizing bacterium.</title>
        <authorList>
            <person name="Yu B."/>
            <person name="Li F."/>
            <person name="Xu P."/>
        </authorList>
    </citation>
    <scope>NUCLEOTIDE SEQUENCE [LARGE SCALE GENOMIC DNA]</scope>
    <source>
        <strain evidence="3 4">X7B</strain>
    </source>
</reference>
<dbReference type="OrthoDB" id="3774052at2"/>
<dbReference type="PANTHER" id="PTHR43316:SF3">
    <property type="entry name" value="HALOACID DEHALOGENASE, TYPE II (AFU_ORTHOLOGUE AFUA_2G07750)-RELATED"/>
    <property type="match status" value="1"/>
</dbReference>
<evidence type="ECO:0000313" key="4">
    <source>
        <dbReference type="Proteomes" id="UP000062255"/>
    </source>
</evidence>
<organism evidence="3 4">
    <name type="scientific">Mycolicibacterium goodii</name>
    <name type="common">Mycobacterium goodii</name>
    <dbReference type="NCBI Taxonomy" id="134601"/>
    <lineage>
        <taxon>Bacteria</taxon>
        <taxon>Bacillati</taxon>
        <taxon>Actinomycetota</taxon>
        <taxon>Actinomycetes</taxon>
        <taxon>Mycobacteriales</taxon>
        <taxon>Mycobacteriaceae</taxon>
        <taxon>Mycolicibacterium</taxon>
    </lineage>
</organism>
<dbReference type="AlphaFoldDB" id="A0A0K0X370"/>
<evidence type="ECO:0000313" key="3">
    <source>
        <dbReference type="EMBL" id="AKS31743.1"/>
    </source>
</evidence>